<dbReference type="RefSeq" id="WP_349659819.1">
    <property type="nucleotide sequence ID" value="NZ_JBEGDG010000007.1"/>
</dbReference>
<keyword evidence="2" id="KW-1185">Reference proteome</keyword>
<sequence length="142" mass="16989">MRKKYKSKVAKKIKTYCQVNYDKVSKSKMRMGNGLFNHRCQLNTVQMVKEGLMKSVYLCICTNDEDYPIVHFINLSNDNKFIDNTLGFDYESYDYYIIRKIDESEFNKMNDLLMDTKKMLIMQHSRTLMNKIFRVDEYNLGI</sequence>
<evidence type="ECO:0000313" key="2">
    <source>
        <dbReference type="Proteomes" id="UP001478862"/>
    </source>
</evidence>
<dbReference type="Proteomes" id="UP001478862">
    <property type="component" value="Unassembled WGS sequence"/>
</dbReference>
<reference evidence="1 2" key="1">
    <citation type="submission" date="2024-06" db="EMBL/GenBank/DDBJ databases">
        <title>Lysinibacillus zambalefons sp. nov., a Novel Firmicute Isolated from the Poon Bato Zambales Hyperalkaline Spring.</title>
        <authorList>
            <person name="Aja J.A."/>
            <person name="Lazaro J.E.H."/>
            <person name="Llorin L.D."/>
            <person name="Lim K.R."/>
            <person name="Teodosio J."/>
            <person name="Dalisay D.S."/>
        </authorList>
    </citation>
    <scope>NUCLEOTIDE SEQUENCE [LARGE SCALE GENOMIC DNA]</scope>
    <source>
        <strain evidence="1 2">M3</strain>
    </source>
</reference>
<accession>A0ABV1MRQ5</accession>
<gene>
    <name evidence="1" type="ORF">ABNX05_11225</name>
</gene>
<dbReference type="EMBL" id="JBEGDG010000007">
    <property type="protein sequence ID" value="MEQ6355190.1"/>
    <property type="molecule type" value="Genomic_DNA"/>
</dbReference>
<comment type="caution">
    <text evidence="1">The sequence shown here is derived from an EMBL/GenBank/DDBJ whole genome shotgun (WGS) entry which is preliminary data.</text>
</comment>
<name>A0ABV1MRQ5_9BACI</name>
<organism evidence="1 2">
    <name type="scientific">Lysinibacillus zambalensis</name>
    <dbReference type="NCBI Taxonomy" id="3160866"/>
    <lineage>
        <taxon>Bacteria</taxon>
        <taxon>Bacillati</taxon>
        <taxon>Bacillota</taxon>
        <taxon>Bacilli</taxon>
        <taxon>Bacillales</taxon>
        <taxon>Bacillaceae</taxon>
        <taxon>Lysinibacillus</taxon>
    </lineage>
</organism>
<protein>
    <submittedName>
        <fullName evidence="1">Uncharacterized protein</fullName>
    </submittedName>
</protein>
<proteinExistence type="predicted"/>
<evidence type="ECO:0000313" key="1">
    <source>
        <dbReference type="EMBL" id="MEQ6355190.1"/>
    </source>
</evidence>